<comment type="caution">
    <text evidence="6">The sequence shown here is derived from an EMBL/GenBank/DDBJ whole genome shotgun (WGS) entry which is preliminary data.</text>
</comment>
<feature type="short sequence motif" description="GXGXXG" evidence="4">
    <location>
        <begin position="14"/>
        <end position="19"/>
    </location>
</feature>
<feature type="active site" description="Proton acceptor" evidence="4">
    <location>
        <position position="202"/>
    </location>
</feature>
<keyword evidence="3 4" id="KW-0443">Lipid metabolism</keyword>
<dbReference type="InterPro" id="IPR027417">
    <property type="entry name" value="P-loop_NTPase"/>
</dbReference>
<evidence type="ECO:0000259" key="5">
    <source>
        <dbReference type="PROSITE" id="PS51635"/>
    </source>
</evidence>
<evidence type="ECO:0000256" key="2">
    <source>
        <dbReference type="ARBA" id="ARBA00022963"/>
    </source>
</evidence>
<evidence type="ECO:0000313" key="7">
    <source>
        <dbReference type="Proteomes" id="UP001305647"/>
    </source>
</evidence>
<dbReference type="SUPFAM" id="SSF48452">
    <property type="entry name" value="TPR-like"/>
    <property type="match status" value="1"/>
</dbReference>
<feature type="short sequence motif" description="DGA/G" evidence="4">
    <location>
        <begin position="202"/>
        <end position="204"/>
    </location>
</feature>
<dbReference type="GO" id="GO:0046486">
    <property type="term" value="P:glycerolipid metabolic process"/>
    <property type="evidence" value="ECO:0007669"/>
    <property type="project" value="UniProtKB-ARBA"/>
</dbReference>
<dbReference type="SUPFAM" id="SSF52540">
    <property type="entry name" value="P-loop containing nucleoside triphosphate hydrolases"/>
    <property type="match status" value="1"/>
</dbReference>
<accession>A0AAN6SY54</accession>
<proteinExistence type="predicted"/>
<dbReference type="Proteomes" id="UP001305647">
    <property type="component" value="Unassembled WGS sequence"/>
</dbReference>
<sequence>MPMAQSLRILCIDGGGIKGYTALLILRRILRTISANAGANALPRPCEIFDLIAGTSTGGLIAVMLGRLHMTVDECIEAYEQLGKNVFGRPVGGQLGRVVRGIAGSPFYDVSDLQEAIRFVLRERGIGPDESFLEKEKPKCKVILCVTRVETGKADLLRNYESAHPTAENYACRIWEAASATAAAPIYFKSVRFASSGERWCDGALRRNNPINEALAELAREPEWQNRTIGCILSLGTGLARSRSISSNLASFLKGALKMLTDAEDTAKVFSASALGRELARTRRYFRFNVPHGMDDLQLDEWRTAERMRALTTDYLSHADSGDSILSCASALLYPDENLQRTLQHKVPLTPHLPCTHFTRRTLYHDRLKAFFSPNMGRRQIFALWGLGGVGKTQIALEFAQSMKNRLSVFWIRADRPGNFIADFSRVMPLISPGTDGVSSEDDLTGFLERTRDRLEELAGDWLLILDNADHLDDFIGAAGSNEFSMSNYIPRRGSILITSRDRRFQGSVAAASDGLCVEPMALPEARDLLLKSVPAHLVPPSAVNSLMASDLVEELGCLPLAIAQAAANIVDQQMSFAEYVGLFREKRRRADLMNAPAYDFANKDARNAISSVATTWKISIDALKRQSPLSVIFLQYLACFHCKEAPQILLRRLPEFHHLDDSSFLHVTKRPLALSLIDQTLDEDPRLSSYSVHPVLHEIMAAELSMEDKRRVVGRLIPVMSRVFPIVPTPGSESWPLAVILAPHLARELDVCMDVGHSSQTVAMLMFSLGRFHTHSRMYNAAADMAEAGLSMAIRYSGPEEDLIRYFRQNAIESFNDAARYDRAELECTSALTTLESRVMTGAIDTKAYNNEKVVLQDHLCVALRGKLNFGGLESIHKDQLRCQQAEQWSAEDVLRRHNLAYGLFRNGKHAKAKDINGELLRYCDTDDGIRVVGKKLHLIMLNLRLLIMRTRSDVWQNFDEIIALYDRIFCETLSAFGIHDRDTWIALNNRLGSLAQAMRMSEMGEVLRAVLPIAIAANVKADGRVAISMGEIQQNATFYLDHLSQGGLEGDLSATAEFAHLLETWTYVSGIGNALKTGPIGSLLSSAHRRLNGLNSHGVYLQYQGRYAEAESVHRRAISELGGADEGLNQLSHYNLMLAIARAGREEEAFAFRNQHDHLITPMEATYGTLEQRQREREEEMRVMRKQSPG</sequence>
<dbReference type="SUPFAM" id="SSF52151">
    <property type="entry name" value="FabD/lysophospholipase-like"/>
    <property type="match status" value="1"/>
</dbReference>
<gene>
    <name evidence="6" type="ORF">N658DRAFT_527257</name>
</gene>
<dbReference type="PANTHER" id="PTHR24185:SF1">
    <property type="entry name" value="CALCIUM-INDEPENDENT PHOSPHOLIPASE A2-GAMMA"/>
    <property type="match status" value="1"/>
</dbReference>
<organism evidence="6 7">
    <name type="scientific">Parathielavia hyrcaniae</name>
    <dbReference type="NCBI Taxonomy" id="113614"/>
    <lineage>
        <taxon>Eukaryota</taxon>
        <taxon>Fungi</taxon>
        <taxon>Dikarya</taxon>
        <taxon>Ascomycota</taxon>
        <taxon>Pezizomycotina</taxon>
        <taxon>Sordariomycetes</taxon>
        <taxon>Sordariomycetidae</taxon>
        <taxon>Sordariales</taxon>
        <taxon>Chaetomiaceae</taxon>
        <taxon>Parathielavia</taxon>
    </lineage>
</organism>
<evidence type="ECO:0000256" key="4">
    <source>
        <dbReference type="PROSITE-ProRule" id="PRU01161"/>
    </source>
</evidence>
<keyword evidence="2 4" id="KW-0442">Lipid degradation</keyword>
<reference evidence="6" key="2">
    <citation type="submission" date="2023-05" db="EMBL/GenBank/DDBJ databases">
        <authorList>
            <consortium name="Lawrence Berkeley National Laboratory"/>
            <person name="Steindorff A."/>
            <person name="Hensen N."/>
            <person name="Bonometti L."/>
            <person name="Westerberg I."/>
            <person name="Brannstrom I.O."/>
            <person name="Guillou S."/>
            <person name="Cros-Aarteil S."/>
            <person name="Calhoun S."/>
            <person name="Haridas S."/>
            <person name="Kuo A."/>
            <person name="Mondo S."/>
            <person name="Pangilinan J."/>
            <person name="Riley R."/>
            <person name="Labutti K."/>
            <person name="Andreopoulos B."/>
            <person name="Lipzen A."/>
            <person name="Chen C."/>
            <person name="Yanf M."/>
            <person name="Daum C."/>
            <person name="Ng V."/>
            <person name="Clum A."/>
            <person name="Ohm R."/>
            <person name="Martin F."/>
            <person name="Silar P."/>
            <person name="Natvig D."/>
            <person name="Lalanne C."/>
            <person name="Gautier V."/>
            <person name="Ament-Velasquez S.L."/>
            <person name="Kruys A."/>
            <person name="Hutchinson M.I."/>
            <person name="Powell A.J."/>
            <person name="Barry K."/>
            <person name="Miller A.N."/>
            <person name="Grigoriev I.V."/>
            <person name="Debuchy R."/>
            <person name="Gladieux P."/>
            <person name="Thoren M.H."/>
            <person name="Johannesson H."/>
        </authorList>
    </citation>
    <scope>NUCLEOTIDE SEQUENCE</scope>
    <source>
        <strain evidence="6">CBS 757.83</strain>
    </source>
</reference>
<dbReference type="InterPro" id="IPR016035">
    <property type="entry name" value="Acyl_Trfase/lysoPLipase"/>
</dbReference>
<evidence type="ECO:0000256" key="1">
    <source>
        <dbReference type="ARBA" id="ARBA00022801"/>
    </source>
</evidence>
<dbReference type="CDD" id="cd07216">
    <property type="entry name" value="Pat17_PNPLA8_PNPLA9_like3"/>
    <property type="match status" value="1"/>
</dbReference>
<feature type="short sequence motif" description="GXSXG" evidence="4">
    <location>
        <begin position="54"/>
        <end position="58"/>
    </location>
</feature>
<keyword evidence="1 4" id="KW-0378">Hydrolase</keyword>
<dbReference type="InterPro" id="IPR011990">
    <property type="entry name" value="TPR-like_helical_dom_sf"/>
</dbReference>
<dbReference type="PANTHER" id="PTHR24185">
    <property type="entry name" value="CALCIUM-INDEPENDENT PHOSPHOLIPASE A2-GAMMA"/>
    <property type="match status" value="1"/>
</dbReference>
<name>A0AAN6SY54_9PEZI</name>
<feature type="active site" description="Nucleophile" evidence="4">
    <location>
        <position position="56"/>
    </location>
</feature>
<dbReference type="PROSITE" id="PS51635">
    <property type="entry name" value="PNPLA"/>
    <property type="match status" value="1"/>
</dbReference>
<feature type="domain" description="PNPLA" evidence="5">
    <location>
        <begin position="10"/>
        <end position="215"/>
    </location>
</feature>
<evidence type="ECO:0000313" key="6">
    <source>
        <dbReference type="EMBL" id="KAK4097167.1"/>
    </source>
</evidence>
<dbReference type="AlphaFoldDB" id="A0AAN6SY54"/>
<keyword evidence="7" id="KW-1185">Reference proteome</keyword>
<dbReference type="GO" id="GO:0016042">
    <property type="term" value="P:lipid catabolic process"/>
    <property type="evidence" value="ECO:0007669"/>
    <property type="project" value="UniProtKB-UniRule"/>
</dbReference>
<evidence type="ECO:0000256" key="3">
    <source>
        <dbReference type="ARBA" id="ARBA00023098"/>
    </source>
</evidence>
<dbReference type="GO" id="GO:0047499">
    <property type="term" value="F:calcium-independent phospholipase A2 activity"/>
    <property type="evidence" value="ECO:0007669"/>
    <property type="project" value="TreeGrafter"/>
</dbReference>
<dbReference type="EMBL" id="MU863683">
    <property type="protein sequence ID" value="KAK4097167.1"/>
    <property type="molecule type" value="Genomic_DNA"/>
</dbReference>
<dbReference type="InterPro" id="IPR002641">
    <property type="entry name" value="PNPLA_dom"/>
</dbReference>
<protein>
    <recommendedName>
        <fullName evidence="5">PNPLA domain-containing protein</fullName>
    </recommendedName>
</protein>
<dbReference type="GO" id="GO:0016020">
    <property type="term" value="C:membrane"/>
    <property type="evidence" value="ECO:0007669"/>
    <property type="project" value="TreeGrafter"/>
</dbReference>
<reference evidence="6" key="1">
    <citation type="journal article" date="2023" name="Mol. Phylogenet. Evol.">
        <title>Genome-scale phylogeny and comparative genomics of the fungal order Sordariales.</title>
        <authorList>
            <person name="Hensen N."/>
            <person name="Bonometti L."/>
            <person name="Westerberg I."/>
            <person name="Brannstrom I.O."/>
            <person name="Guillou S."/>
            <person name="Cros-Aarteil S."/>
            <person name="Calhoun S."/>
            <person name="Haridas S."/>
            <person name="Kuo A."/>
            <person name="Mondo S."/>
            <person name="Pangilinan J."/>
            <person name="Riley R."/>
            <person name="LaButti K."/>
            <person name="Andreopoulos B."/>
            <person name="Lipzen A."/>
            <person name="Chen C."/>
            <person name="Yan M."/>
            <person name="Daum C."/>
            <person name="Ng V."/>
            <person name="Clum A."/>
            <person name="Steindorff A."/>
            <person name="Ohm R.A."/>
            <person name="Martin F."/>
            <person name="Silar P."/>
            <person name="Natvig D.O."/>
            <person name="Lalanne C."/>
            <person name="Gautier V."/>
            <person name="Ament-Velasquez S.L."/>
            <person name="Kruys A."/>
            <person name="Hutchinson M.I."/>
            <person name="Powell A.J."/>
            <person name="Barry K."/>
            <person name="Miller A.N."/>
            <person name="Grigoriev I.V."/>
            <person name="Debuchy R."/>
            <person name="Gladieux P."/>
            <person name="Hiltunen Thoren M."/>
            <person name="Johannesson H."/>
        </authorList>
    </citation>
    <scope>NUCLEOTIDE SEQUENCE</scope>
    <source>
        <strain evidence="6">CBS 757.83</strain>
    </source>
</reference>
<dbReference type="Gene3D" id="3.40.1090.10">
    <property type="entry name" value="Cytosolic phospholipase A2 catalytic domain"/>
    <property type="match status" value="1"/>
</dbReference>
<dbReference type="Pfam" id="PF01734">
    <property type="entry name" value="Patatin"/>
    <property type="match status" value="1"/>
</dbReference>
<dbReference type="GO" id="GO:0019369">
    <property type="term" value="P:arachidonate metabolic process"/>
    <property type="evidence" value="ECO:0007669"/>
    <property type="project" value="TreeGrafter"/>
</dbReference>
<dbReference type="Gene3D" id="3.40.50.300">
    <property type="entry name" value="P-loop containing nucleotide triphosphate hydrolases"/>
    <property type="match status" value="1"/>
</dbReference>